<keyword evidence="2" id="KW-0806">Transcription termination</keyword>
<dbReference type="EMBL" id="JAINDJ010000004">
    <property type="protein sequence ID" value="KAG9449314.1"/>
    <property type="molecule type" value="Genomic_DNA"/>
</dbReference>
<reference evidence="4 5" key="1">
    <citation type="submission" date="2021-07" db="EMBL/GenBank/DDBJ databases">
        <title>The Aristolochia fimbriata genome: insights into angiosperm evolution, floral development and chemical biosynthesis.</title>
        <authorList>
            <person name="Jiao Y."/>
        </authorList>
    </citation>
    <scope>NUCLEOTIDE SEQUENCE [LARGE SCALE GENOMIC DNA]</scope>
    <source>
        <strain evidence="4">IBCAS-2021</strain>
        <tissue evidence="4">Leaf</tissue>
    </source>
</reference>
<proteinExistence type="inferred from homology"/>
<comment type="similarity">
    <text evidence="1">Belongs to the mTERF family.</text>
</comment>
<evidence type="ECO:0000313" key="4">
    <source>
        <dbReference type="EMBL" id="KAG9449314.1"/>
    </source>
</evidence>
<gene>
    <name evidence="4" type="ORF">H6P81_009279</name>
</gene>
<evidence type="ECO:0000313" key="5">
    <source>
        <dbReference type="Proteomes" id="UP000825729"/>
    </source>
</evidence>
<dbReference type="FunFam" id="1.25.70.10:FF:000015">
    <property type="entry name" value="Mitochondrial transcription termination factor family protein"/>
    <property type="match status" value="1"/>
</dbReference>
<keyword evidence="2" id="KW-0805">Transcription regulation</keyword>
<keyword evidence="2" id="KW-0804">Transcription</keyword>
<comment type="caution">
    <text evidence="4">The sequence shown here is derived from an EMBL/GenBank/DDBJ whole genome shotgun (WGS) entry which is preliminary data.</text>
</comment>
<dbReference type="AlphaFoldDB" id="A0AAV7EKZ3"/>
<evidence type="ECO:0000256" key="3">
    <source>
        <dbReference type="ARBA" id="ARBA00022946"/>
    </source>
</evidence>
<dbReference type="PANTHER" id="PTHR13068:SF3">
    <property type="entry name" value="MITOCHONDRIAL TRANSCRIPTION TERMINATION FACTOR FAMILY PROTEIN"/>
    <property type="match status" value="1"/>
</dbReference>
<dbReference type="Proteomes" id="UP000825729">
    <property type="component" value="Unassembled WGS sequence"/>
</dbReference>
<dbReference type="PANTHER" id="PTHR13068">
    <property type="entry name" value="CGI-12 PROTEIN-RELATED"/>
    <property type="match status" value="1"/>
</dbReference>
<organism evidence="4 5">
    <name type="scientific">Aristolochia fimbriata</name>
    <name type="common">White veined hardy Dutchman's pipe vine</name>
    <dbReference type="NCBI Taxonomy" id="158543"/>
    <lineage>
        <taxon>Eukaryota</taxon>
        <taxon>Viridiplantae</taxon>
        <taxon>Streptophyta</taxon>
        <taxon>Embryophyta</taxon>
        <taxon>Tracheophyta</taxon>
        <taxon>Spermatophyta</taxon>
        <taxon>Magnoliopsida</taxon>
        <taxon>Magnoliidae</taxon>
        <taxon>Piperales</taxon>
        <taxon>Aristolochiaceae</taxon>
        <taxon>Aristolochia</taxon>
    </lineage>
</organism>
<dbReference type="Gene3D" id="1.25.70.10">
    <property type="entry name" value="Transcription termination factor 3, mitochondrial"/>
    <property type="match status" value="1"/>
</dbReference>
<dbReference type="Pfam" id="PF02536">
    <property type="entry name" value="mTERF"/>
    <property type="match status" value="1"/>
</dbReference>
<dbReference type="GO" id="GO:0003676">
    <property type="term" value="F:nucleic acid binding"/>
    <property type="evidence" value="ECO:0007669"/>
    <property type="project" value="InterPro"/>
</dbReference>
<keyword evidence="3" id="KW-0809">Transit peptide</keyword>
<name>A0AAV7EKZ3_ARIFI</name>
<dbReference type="InterPro" id="IPR003690">
    <property type="entry name" value="MTERF"/>
</dbReference>
<protein>
    <submittedName>
        <fullName evidence="4">Uncharacterized protein</fullName>
    </submittedName>
</protein>
<evidence type="ECO:0000256" key="2">
    <source>
        <dbReference type="ARBA" id="ARBA00022472"/>
    </source>
</evidence>
<dbReference type="SMART" id="SM00733">
    <property type="entry name" value="Mterf"/>
    <property type="match status" value="9"/>
</dbReference>
<keyword evidence="5" id="KW-1185">Reference proteome</keyword>
<accession>A0AAV7EKZ3</accession>
<dbReference type="InterPro" id="IPR038538">
    <property type="entry name" value="MTERF_sf"/>
</dbReference>
<evidence type="ECO:0000256" key="1">
    <source>
        <dbReference type="ARBA" id="ARBA00007692"/>
    </source>
</evidence>
<dbReference type="GO" id="GO:0006353">
    <property type="term" value="P:DNA-templated transcription termination"/>
    <property type="evidence" value="ECO:0007669"/>
    <property type="project" value="UniProtKB-KW"/>
</dbReference>
<sequence length="605" mass="68655">MSGLILPIPVSGTRKILRSSNEHLYANVELQAQFPAKVSLPTVAGKCLLPRSPHFILTRTRVSGAAIGSTSDDEREVASEAVSVILKEAGLTDEEAREVASKSPNYVKMLMENVKELDEAALWGTWKFEGRDGSDLTFKEKLIYMAKEKGDKGILPFLESVGLNSSSLTHIARYLSSESLPDLMVKVKYVKELLFPDSDHKNVISKNARRMMTHLSIFVDDDIQQTLSFFEKMEAKRGGLSMLDNGDASFPYLMDSFPRLLLQSVESHFKPLVESLEAVGVPKECIRNVLLLFPPILFYDTDTDIKPMLQALEKIGVNEKNIGRMLWKYPWILSLSIQENYKEILSFFDTHKVPKKNVDRAIRSWPLLLGCSTSKMKSMVYQFAEVGVRNKKLGQVIASSPQLLLRKPHEFHEVVSYMVDIGFDEESVGRLVGRCPEIFAADVENTLKKKVKYLIDFGFSESFLTRVIGKYPELLVSNLQSTLLPRLVYLTKYGFSKREVISMVNRFSPILGYGIEEVLKPKLEFLVKTMNKPLREVVEYPRYFSYSLEKKIMPRFWVLKGRSIECSLKEMLGKNDEDFASEYMGIGRMLVPISVNDQLGTDDGR</sequence>